<keyword evidence="6" id="KW-1185">Reference proteome</keyword>
<dbReference type="EMBL" id="WLYI01000010">
    <property type="protein sequence ID" value="MTD19307.1"/>
    <property type="molecule type" value="Genomic_DNA"/>
</dbReference>
<dbReference type="PANTHER" id="PTHR11808:SF35">
    <property type="entry name" value="CYSTATHIONINE GAMMA-SYNTHASE (AFU_ORTHOLOGUE AFUA_7G01590)"/>
    <property type="match status" value="1"/>
</dbReference>
<dbReference type="GO" id="GO:0005737">
    <property type="term" value="C:cytoplasm"/>
    <property type="evidence" value="ECO:0007669"/>
    <property type="project" value="TreeGrafter"/>
</dbReference>
<dbReference type="GO" id="GO:0016846">
    <property type="term" value="F:carbon-sulfur lyase activity"/>
    <property type="evidence" value="ECO:0007669"/>
    <property type="project" value="TreeGrafter"/>
</dbReference>
<dbReference type="SUPFAM" id="SSF53383">
    <property type="entry name" value="PLP-dependent transferases"/>
    <property type="match status" value="1"/>
</dbReference>
<dbReference type="GO" id="GO:0008483">
    <property type="term" value="F:transaminase activity"/>
    <property type="evidence" value="ECO:0007669"/>
    <property type="project" value="UniProtKB-KW"/>
</dbReference>
<gene>
    <name evidence="5" type="ORF">GIR22_09125</name>
</gene>
<dbReference type="GO" id="GO:0030170">
    <property type="term" value="F:pyridoxal phosphate binding"/>
    <property type="evidence" value="ECO:0007669"/>
    <property type="project" value="InterPro"/>
</dbReference>
<dbReference type="Pfam" id="PF01053">
    <property type="entry name" value="Cys_Met_Meta_PP"/>
    <property type="match status" value="1"/>
</dbReference>
<keyword evidence="5" id="KW-0032">Aminotransferase</keyword>
<dbReference type="InterPro" id="IPR015424">
    <property type="entry name" value="PyrdxlP-dep_Trfase"/>
</dbReference>
<dbReference type="InterPro" id="IPR015422">
    <property type="entry name" value="PyrdxlP-dep_Trfase_small"/>
</dbReference>
<dbReference type="GO" id="GO:0019346">
    <property type="term" value="P:transsulfuration"/>
    <property type="evidence" value="ECO:0007669"/>
    <property type="project" value="InterPro"/>
</dbReference>
<proteinExistence type="inferred from homology"/>
<dbReference type="Proteomes" id="UP000431485">
    <property type="component" value="Unassembled WGS sequence"/>
</dbReference>
<comment type="cofactor">
    <cofactor evidence="1 4">
        <name>pyridoxal 5'-phosphate</name>
        <dbReference type="ChEBI" id="CHEBI:597326"/>
    </cofactor>
</comment>
<comment type="similarity">
    <text evidence="4">Belongs to the trans-sulfuration enzymes family.</text>
</comment>
<protein>
    <submittedName>
        <fullName evidence="5">Aminotransferase class V-fold PLP-dependent enzyme</fullName>
    </submittedName>
</protein>
<dbReference type="FunFam" id="3.40.640.10:FF:000046">
    <property type="entry name" value="Cystathionine gamma-lyase"/>
    <property type="match status" value="1"/>
</dbReference>
<dbReference type="Gene3D" id="3.90.1150.10">
    <property type="entry name" value="Aspartate Aminotransferase, domain 1"/>
    <property type="match status" value="1"/>
</dbReference>
<keyword evidence="5" id="KW-0808">Transferase</keyword>
<dbReference type="InterPro" id="IPR015421">
    <property type="entry name" value="PyrdxlP-dep_Trfase_major"/>
</dbReference>
<feature type="modified residue" description="N6-(pyridoxal phosphate)lysine" evidence="3">
    <location>
        <position position="202"/>
    </location>
</feature>
<name>A0A7X2RQM1_9PSED</name>
<dbReference type="PANTHER" id="PTHR11808">
    <property type="entry name" value="TRANS-SULFURATION ENZYME FAMILY MEMBER"/>
    <property type="match status" value="1"/>
</dbReference>
<dbReference type="AlphaFoldDB" id="A0A7X2RQM1"/>
<reference evidence="5 6" key="1">
    <citation type="submission" date="2019-11" db="EMBL/GenBank/DDBJ databases">
        <title>Pseudmonas karstica sp. nov. and Pseudomonas spelaei sp. nov. from caves.</title>
        <authorList>
            <person name="Zeman M."/>
        </authorList>
    </citation>
    <scope>NUCLEOTIDE SEQUENCE [LARGE SCALE GENOMIC DNA]</scope>
    <source>
        <strain evidence="5 6">CCM 7891</strain>
    </source>
</reference>
<dbReference type="CDD" id="cd00614">
    <property type="entry name" value="CGS_like"/>
    <property type="match status" value="1"/>
</dbReference>
<dbReference type="Gene3D" id="3.40.640.10">
    <property type="entry name" value="Type I PLP-dependent aspartate aminotransferase-like (Major domain)"/>
    <property type="match status" value="1"/>
</dbReference>
<evidence type="ECO:0000313" key="6">
    <source>
        <dbReference type="Proteomes" id="UP000431485"/>
    </source>
</evidence>
<comment type="caution">
    <text evidence="5">The sequence shown here is derived from an EMBL/GenBank/DDBJ whole genome shotgun (WGS) entry which is preliminary data.</text>
</comment>
<dbReference type="OrthoDB" id="9805807at2"/>
<evidence type="ECO:0000256" key="2">
    <source>
        <dbReference type="ARBA" id="ARBA00022898"/>
    </source>
</evidence>
<dbReference type="PIRSF" id="PIRSF001434">
    <property type="entry name" value="CGS"/>
    <property type="match status" value="1"/>
</dbReference>
<evidence type="ECO:0000256" key="3">
    <source>
        <dbReference type="PIRSR" id="PIRSR001434-2"/>
    </source>
</evidence>
<sequence length="384" mass="41744">MLPSTHADRNLLLVQADHFVDDRTGAIVPPIHTSTTFARDDQYELIGNIRYGRYGNPTTILAEELLAKLEGGKEARLFGSGLAATTAILETVKAGQHILAPQVMYHGAQKWMRRLAERRAIELSFFDQSRDGALREAIQPNTALLWVEPTVNPTWDVIDIQDAADAVHAVGGILCVDGSVAPPVTSHPLALGADIVFHSCSKYLNGHSDVLAGVLVTNSLDERWEEVNVIRNLSGAVLGAFESWLLIRGMRTLAVRFERSSENALALAEHFVRHPRVKGVLYPGLKSHPRHDVAKRQMTNGFGGMMSILIDGTPEDVQRVACALKVFIIGASLGGVESLVEHRASVEGPDSVVPKNLLRFSVGIEPIGALIDDLENALRVLGES</sequence>
<keyword evidence="2 3" id="KW-0663">Pyridoxal phosphate</keyword>
<evidence type="ECO:0000256" key="1">
    <source>
        <dbReference type="ARBA" id="ARBA00001933"/>
    </source>
</evidence>
<evidence type="ECO:0000313" key="5">
    <source>
        <dbReference type="EMBL" id="MTD19307.1"/>
    </source>
</evidence>
<organism evidence="5 6">
    <name type="scientific">Pseudomonas karstica</name>
    <dbReference type="NCBI Taxonomy" id="1055468"/>
    <lineage>
        <taxon>Bacteria</taxon>
        <taxon>Pseudomonadati</taxon>
        <taxon>Pseudomonadota</taxon>
        <taxon>Gammaproteobacteria</taxon>
        <taxon>Pseudomonadales</taxon>
        <taxon>Pseudomonadaceae</taxon>
        <taxon>Pseudomonas</taxon>
    </lineage>
</organism>
<evidence type="ECO:0000256" key="4">
    <source>
        <dbReference type="RuleBase" id="RU362118"/>
    </source>
</evidence>
<accession>A0A7X2RQM1</accession>
<dbReference type="InterPro" id="IPR000277">
    <property type="entry name" value="Cys/Met-Metab_PyrdxlP-dep_enz"/>
</dbReference>